<evidence type="ECO:0000313" key="5">
    <source>
        <dbReference type="EMBL" id="NMW92891.1"/>
    </source>
</evidence>
<dbReference type="OrthoDB" id="9776294at2"/>
<dbReference type="RefSeq" id="WP_004011899.1">
    <property type="nucleotide sequence ID" value="NZ_CAMPNB010000004.1"/>
</dbReference>
<proteinExistence type="predicted"/>
<dbReference type="InterPro" id="IPR036721">
    <property type="entry name" value="RCK_C_sf"/>
</dbReference>
<organism evidence="6 9">
    <name type="scientific">Mobiluncus mulieris</name>
    <dbReference type="NCBI Taxonomy" id="2052"/>
    <lineage>
        <taxon>Bacteria</taxon>
        <taxon>Bacillati</taxon>
        <taxon>Actinomycetota</taxon>
        <taxon>Actinomycetes</taxon>
        <taxon>Actinomycetales</taxon>
        <taxon>Actinomycetaceae</taxon>
        <taxon>Mobiluncus</taxon>
    </lineage>
</organism>
<comment type="caution">
    <text evidence="6">The sequence shown here is derived from an EMBL/GenBank/DDBJ whole genome shotgun (WGS) entry which is preliminary data.</text>
</comment>
<dbReference type="GO" id="GO:0006813">
    <property type="term" value="P:potassium ion transport"/>
    <property type="evidence" value="ECO:0007669"/>
    <property type="project" value="InterPro"/>
</dbReference>
<dbReference type="EMBL" id="JABCUS010000001">
    <property type="protein sequence ID" value="NMX02441.1"/>
    <property type="molecule type" value="Genomic_DNA"/>
</dbReference>
<sequence>MINSVAVIGLGRFGLAMARELQASGVDVLAIDKDAEVVQHAAGSLRHVVRADATSREALEQLAVGDFNAAVVAIGGDLAASILAASALLSLGGPEVWAKAANPQQGEIFGQMGITHVFYPETEMGRRAAHLVAQSFADYMDLGHGFALVITTPDPKYCRATLGELDVRRREGFSIAAIRGEDGEWSTAHAGTVLHEDDLIMVVAPVKTITRITRGRK</sequence>
<dbReference type="GeneID" id="61168413"/>
<dbReference type="EMBL" id="VSZY01000003">
    <property type="protein sequence ID" value="MCU9968443.1"/>
    <property type="molecule type" value="Genomic_DNA"/>
</dbReference>
<dbReference type="Pfam" id="PF02254">
    <property type="entry name" value="TrkA_N"/>
    <property type="match status" value="1"/>
</dbReference>
<reference evidence="9 10" key="3">
    <citation type="submission" date="2020-04" db="EMBL/GenBank/DDBJ databases">
        <title>Antimicrobial susceptibility and clonality of vaginal-derived multi-drug resistant Mobiluncus isolates in China.</title>
        <authorList>
            <person name="Zhang X."/>
        </authorList>
    </citation>
    <scope>NUCLEOTIDE SEQUENCE [LARGE SCALE GENOMIC DNA]</scope>
    <source>
        <strain evidence="6 9">12</strain>
        <strain evidence="4 10">13</strain>
        <strain evidence="5 11">7</strain>
    </source>
</reference>
<dbReference type="InterPro" id="IPR050721">
    <property type="entry name" value="Trk_Ktr_HKT_K-transport"/>
</dbReference>
<name>A0A2J9KS54_9ACTO</name>
<dbReference type="SUPFAM" id="SSF51735">
    <property type="entry name" value="NAD(P)-binding Rossmann-fold domains"/>
    <property type="match status" value="1"/>
</dbReference>
<reference evidence="7 8" key="1">
    <citation type="submission" date="2018-06" db="EMBL/GenBank/DDBJ databases">
        <authorList>
            <consortium name="Pathogen Informatics"/>
            <person name="Doyle S."/>
        </authorList>
    </citation>
    <scope>NUCLEOTIDE SEQUENCE [LARGE SCALE GENOMIC DNA]</scope>
    <source>
        <strain evidence="7 8">NCTC11819</strain>
    </source>
</reference>
<dbReference type="EMBL" id="UGGQ01000006">
    <property type="protein sequence ID" value="STO16956.1"/>
    <property type="molecule type" value="Genomic_DNA"/>
</dbReference>
<dbReference type="EMBL" id="JABCUR010000007">
    <property type="protein sequence ID" value="NMW65576.1"/>
    <property type="molecule type" value="Genomic_DNA"/>
</dbReference>
<dbReference type="EMBL" id="JABCUV010000003">
    <property type="protein sequence ID" value="NMW92891.1"/>
    <property type="molecule type" value="Genomic_DNA"/>
</dbReference>
<dbReference type="GO" id="GO:0008324">
    <property type="term" value="F:monoatomic cation transmembrane transporter activity"/>
    <property type="evidence" value="ECO:0007669"/>
    <property type="project" value="InterPro"/>
</dbReference>
<dbReference type="Proteomes" id="UP000578252">
    <property type="component" value="Unassembled WGS sequence"/>
</dbReference>
<dbReference type="Gene3D" id="3.30.70.1450">
    <property type="entry name" value="Regulator of K+ conductance, C-terminal domain"/>
    <property type="match status" value="1"/>
</dbReference>
<dbReference type="Proteomes" id="UP000575397">
    <property type="component" value="Unassembled WGS sequence"/>
</dbReference>
<dbReference type="SUPFAM" id="SSF116726">
    <property type="entry name" value="TrkA C-terminal domain-like"/>
    <property type="match status" value="1"/>
</dbReference>
<evidence type="ECO:0000259" key="1">
    <source>
        <dbReference type="PROSITE" id="PS51201"/>
    </source>
</evidence>
<protein>
    <submittedName>
        <fullName evidence="7">Ktr system potassium uptake protein A</fullName>
    </submittedName>
    <submittedName>
        <fullName evidence="6">TrkA family potassium uptake protein</fullName>
    </submittedName>
</protein>
<feature type="domain" description="RCK C-terminal" evidence="2">
    <location>
        <begin position="134"/>
        <end position="217"/>
    </location>
</feature>
<dbReference type="PANTHER" id="PTHR43833">
    <property type="entry name" value="POTASSIUM CHANNEL PROTEIN 2-RELATED-RELATED"/>
    <property type="match status" value="1"/>
</dbReference>
<dbReference type="InterPro" id="IPR036291">
    <property type="entry name" value="NAD(P)-bd_dom_sf"/>
</dbReference>
<dbReference type="PROSITE" id="PS51202">
    <property type="entry name" value="RCK_C"/>
    <property type="match status" value="1"/>
</dbReference>
<evidence type="ECO:0000313" key="10">
    <source>
        <dbReference type="Proteomes" id="UP000578252"/>
    </source>
</evidence>
<evidence type="ECO:0000313" key="8">
    <source>
        <dbReference type="Proteomes" id="UP000255284"/>
    </source>
</evidence>
<evidence type="ECO:0000313" key="12">
    <source>
        <dbReference type="Proteomes" id="UP001209486"/>
    </source>
</evidence>
<dbReference type="PANTHER" id="PTHR43833:SF7">
    <property type="entry name" value="KTR SYSTEM POTASSIUM UPTAKE PROTEIN C"/>
    <property type="match status" value="1"/>
</dbReference>
<evidence type="ECO:0000313" key="7">
    <source>
        <dbReference type="EMBL" id="STO16956.1"/>
    </source>
</evidence>
<reference evidence="3 12" key="2">
    <citation type="submission" date="2019-08" db="EMBL/GenBank/DDBJ databases">
        <title>Comparison of rpoB and gyrB Sequences from Mobiluncus Species and Development of a Multiplex PCR Method for Clinical Detection of Mobiluncus curtisii and Mobiluncus mulieris.</title>
        <authorList>
            <person name="Yang L."/>
            <person name="Shen Y."/>
            <person name="Xu G."/>
            <person name="Shu L.-B."/>
            <person name="Hu J."/>
            <person name="Zhang R."/>
            <person name="Wang Y."/>
            <person name="Zhou H.-W."/>
            <person name="Zhang X."/>
        </authorList>
    </citation>
    <scope>NUCLEOTIDE SEQUENCE [LARGE SCALE GENOMIC DNA]</scope>
    <source>
        <strain evidence="3 12">M26</strain>
    </source>
</reference>
<dbReference type="InterPro" id="IPR003148">
    <property type="entry name" value="RCK_N"/>
</dbReference>
<dbReference type="PROSITE" id="PS51201">
    <property type="entry name" value="RCK_N"/>
    <property type="match status" value="1"/>
</dbReference>
<evidence type="ECO:0000313" key="9">
    <source>
        <dbReference type="Proteomes" id="UP000575397"/>
    </source>
</evidence>
<feature type="domain" description="RCK N-terminal" evidence="1">
    <location>
        <begin position="2"/>
        <end position="118"/>
    </location>
</feature>
<gene>
    <name evidence="7" type="primary">ktrA_2</name>
    <name evidence="3" type="ORF">FYZ43_03270</name>
    <name evidence="5" type="ORF">HHJ74_04135</name>
    <name evidence="6" type="ORF">HHJ77_00450</name>
    <name evidence="4" type="ORF">HHJ78_08615</name>
    <name evidence="7" type="ORF">NCTC11819_01537</name>
</gene>
<dbReference type="InterPro" id="IPR006037">
    <property type="entry name" value="RCK_C"/>
</dbReference>
<evidence type="ECO:0000313" key="3">
    <source>
        <dbReference type="EMBL" id="MCU9968443.1"/>
    </source>
</evidence>
<dbReference type="Proteomes" id="UP001209486">
    <property type="component" value="Unassembled WGS sequence"/>
</dbReference>
<evidence type="ECO:0000259" key="2">
    <source>
        <dbReference type="PROSITE" id="PS51202"/>
    </source>
</evidence>
<dbReference type="Proteomes" id="UP000582487">
    <property type="component" value="Unassembled WGS sequence"/>
</dbReference>
<dbReference type="Proteomes" id="UP000255284">
    <property type="component" value="Unassembled WGS sequence"/>
</dbReference>
<dbReference type="AlphaFoldDB" id="A0A2J9KS54"/>
<evidence type="ECO:0000313" key="4">
    <source>
        <dbReference type="EMBL" id="NMW65576.1"/>
    </source>
</evidence>
<accession>A0A2J9KS54</accession>
<dbReference type="Gene3D" id="3.40.50.720">
    <property type="entry name" value="NAD(P)-binding Rossmann-like Domain"/>
    <property type="match status" value="1"/>
</dbReference>
<evidence type="ECO:0000313" key="6">
    <source>
        <dbReference type="EMBL" id="NMX02441.1"/>
    </source>
</evidence>
<evidence type="ECO:0000313" key="11">
    <source>
        <dbReference type="Proteomes" id="UP000582487"/>
    </source>
</evidence>